<evidence type="ECO:0000313" key="2">
    <source>
        <dbReference type="EMBL" id="GIM44860.1"/>
    </source>
</evidence>
<feature type="transmembrane region" description="Helical" evidence="1">
    <location>
        <begin position="6"/>
        <end position="30"/>
    </location>
</feature>
<reference evidence="2" key="1">
    <citation type="journal article" date="2023" name="Int. J. Syst. Evol. Microbiol.">
        <title>Collibacillus ludicampi gen. nov., sp. nov., a new soil bacterium of the family Alicyclobacillaceae.</title>
        <authorList>
            <person name="Jojima T."/>
            <person name="Ioku Y."/>
            <person name="Fukuta Y."/>
            <person name="Shirasaka N."/>
            <person name="Matsumura Y."/>
            <person name="Mori M."/>
        </authorList>
    </citation>
    <scope>NUCLEOTIDE SEQUENCE</scope>
    <source>
        <strain evidence="2">TP075</strain>
    </source>
</reference>
<name>A0AAV4LAR2_9BACL</name>
<evidence type="ECO:0000256" key="1">
    <source>
        <dbReference type="SAM" id="Phobius"/>
    </source>
</evidence>
<proteinExistence type="predicted"/>
<dbReference type="RefSeq" id="WP_282198112.1">
    <property type="nucleotide sequence ID" value="NZ_BOQE01000001.1"/>
</dbReference>
<keyword evidence="1" id="KW-0472">Membrane</keyword>
<evidence type="ECO:0008006" key="4">
    <source>
        <dbReference type="Google" id="ProtNLM"/>
    </source>
</evidence>
<keyword evidence="3" id="KW-1185">Reference proteome</keyword>
<sequence length="96" mass="10547">MALSGFMLYTMYIILGLISLDILAGLYKAITTNSFSFAKLAGFLQSGILYLVFPLTILVSLIPMDPTGWVLTIAYYLASLGIVIKYIMDIIGKLTK</sequence>
<gene>
    <name evidence="2" type="ORF">DNHGIG_04090</name>
</gene>
<keyword evidence="1" id="KW-0812">Transmembrane</keyword>
<dbReference type="EMBL" id="BOQE01000001">
    <property type="protein sequence ID" value="GIM44860.1"/>
    <property type="molecule type" value="Genomic_DNA"/>
</dbReference>
<dbReference type="AlphaFoldDB" id="A0AAV4LAR2"/>
<comment type="caution">
    <text evidence="2">The sequence shown here is derived from an EMBL/GenBank/DDBJ whole genome shotgun (WGS) entry which is preliminary data.</text>
</comment>
<organism evidence="2 3">
    <name type="scientific">Collibacillus ludicampi</name>
    <dbReference type="NCBI Taxonomy" id="2771369"/>
    <lineage>
        <taxon>Bacteria</taxon>
        <taxon>Bacillati</taxon>
        <taxon>Bacillota</taxon>
        <taxon>Bacilli</taxon>
        <taxon>Bacillales</taxon>
        <taxon>Alicyclobacillaceae</taxon>
        <taxon>Collibacillus</taxon>
    </lineage>
</organism>
<dbReference type="Proteomes" id="UP001057291">
    <property type="component" value="Unassembled WGS sequence"/>
</dbReference>
<keyword evidence="1" id="KW-1133">Transmembrane helix</keyword>
<accession>A0AAV4LAR2</accession>
<feature type="transmembrane region" description="Helical" evidence="1">
    <location>
        <begin position="68"/>
        <end position="88"/>
    </location>
</feature>
<evidence type="ECO:0000313" key="3">
    <source>
        <dbReference type="Proteomes" id="UP001057291"/>
    </source>
</evidence>
<feature type="transmembrane region" description="Helical" evidence="1">
    <location>
        <begin position="42"/>
        <end position="62"/>
    </location>
</feature>
<protein>
    <recommendedName>
        <fullName evidence="4">DUF2512 family protein</fullName>
    </recommendedName>
</protein>